<evidence type="ECO:0000256" key="11">
    <source>
        <dbReference type="ARBA" id="ARBA00044501"/>
    </source>
</evidence>
<dbReference type="RefSeq" id="WP_129992538.1">
    <property type="nucleotide sequence ID" value="NZ_QOHL01000004.1"/>
</dbReference>
<sequence length="347" mass="39900">MKVANSTEHVCVSVKVWLCICSIGILLMVFVGGITRLTHSGLSITEWNPVIGIFPPVSEKTWIVEKIKYMSTPEFKYLNFNITLQEFKKLYLIEYFHRLLGRIVGLIFLLPFLYFTYKKKLNKNLIMNFIIICFLILFQGVMGWLMVKSGLIDRPHVSHYKLTAHLLLALLIFYLLWQQFLSTVILSVTYNLKVNNILVFYIISILIVIQITFGSLVAGLNAGLLHKTVPFLEGRLMLEDLLFMKPLWSNIFDNPLTVQLIHEVIAVLILIVISTTLLILRLNFLPSYLLLACLFIQLTFGVLTFIYNVPIALASLHQVTAFILFAINTYLLHCVKLLRLQRVKFVS</sequence>
<dbReference type="InterPro" id="IPR023754">
    <property type="entry name" value="HemeA_Synthase_type2"/>
</dbReference>
<comment type="caution">
    <text evidence="14">The sequence shown here is derived from an EMBL/GenBank/DDBJ whole genome shotgun (WGS) entry which is preliminary data.</text>
</comment>
<evidence type="ECO:0000256" key="9">
    <source>
        <dbReference type="ARBA" id="ARBA00023133"/>
    </source>
</evidence>
<proteinExistence type="inferred from homology"/>
<name>A0A4Q6I4X0_9RICK</name>
<dbReference type="AlphaFoldDB" id="A0A4Q6I4X0"/>
<feature type="transmembrane region" description="Helical" evidence="13">
    <location>
        <begin position="319"/>
        <end position="338"/>
    </location>
</feature>
<keyword evidence="7 13" id="KW-0560">Oxidoreductase</keyword>
<keyword evidence="4 13" id="KW-0812">Transmembrane</keyword>
<feature type="transmembrane region" description="Helical" evidence="13">
    <location>
        <begin position="260"/>
        <end position="280"/>
    </location>
</feature>
<dbReference type="EC" id="1.17.99.9" evidence="13"/>
<feature type="transmembrane region" description="Helical" evidence="13">
    <location>
        <begin position="12"/>
        <end position="34"/>
    </location>
</feature>
<accession>A0A4Q6I4X0</accession>
<evidence type="ECO:0000256" key="4">
    <source>
        <dbReference type="ARBA" id="ARBA00022692"/>
    </source>
</evidence>
<comment type="cofactor">
    <cofactor evidence="1 13">
        <name>heme b</name>
        <dbReference type="ChEBI" id="CHEBI:60344"/>
    </cofactor>
</comment>
<evidence type="ECO:0000256" key="7">
    <source>
        <dbReference type="ARBA" id="ARBA00023002"/>
    </source>
</evidence>
<protein>
    <recommendedName>
        <fullName evidence="13">Heme A synthase</fullName>
        <shortName evidence="13">HAS</shortName>
        <ecNumber evidence="13">1.17.99.9</ecNumber>
    </recommendedName>
    <alternativeName>
        <fullName evidence="13">Cytochrome aa3-controlling protein</fullName>
    </alternativeName>
</protein>
<keyword evidence="8 13" id="KW-0408">Iron</keyword>
<feature type="binding site" description="axial binding residue" evidence="13">
    <location>
        <position position="317"/>
    </location>
    <ligand>
        <name>heme</name>
        <dbReference type="ChEBI" id="CHEBI:30413"/>
    </ligand>
    <ligandPart>
        <name>Fe</name>
        <dbReference type="ChEBI" id="CHEBI:18248"/>
    </ligandPart>
</feature>
<evidence type="ECO:0000256" key="8">
    <source>
        <dbReference type="ARBA" id="ARBA00023004"/>
    </source>
</evidence>
<comment type="pathway">
    <text evidence="11 13">Porphyrin-containing compound metabolism; heme A biosynthesis; heme A from heme O: step 1/1.</text>
</comment>
<dbReference type="Pfam" id="PF02628">
    <property type="entry name" value="COX15-CtaA"/>
    <property type="match status" value="1"/>
</dbReference>
<keyword evidence="10 13" id="KW-0472">Membrane</keyword>
<feature type="transmembrane region" description="Helical" evidence="13">
    <location>
        <begin position="129"/>
        <end position="147"/>
    </location>
</feature>
<feature type="transmembrane region" description="Helical" evidence="13">
    <location>
        <begin position="287"/>
        <end position="307"/>
    </location>
</feature>
<dbReference type="GO" id="GO:0016653">
    <property type="term" value="F:oxidoreductase activity, acting on NAD(P)H, heme protein as acceptor"/>
    <property type="evidence" value="ECO:0007669"/>
    <property type="project" value="TreeGrafter"/>
</dbReference>
<feature type="binding site" description="axial binding residue" evidence="13">
    <location>
        <position position="262"/>
    </location>
    <ligand>
        <name>heme</name>
        <dbReference type="ChEBI" id="CHEBI:30413"/>
    </ligand>
    <ligandPart>
        <name>Fe</name>
        <dbReference type="ChEBI" id="CHEBI:18248"/>
    </ligandPart>
</feature>
<dbReference type="Proteomes" id="UP000293377">
    <property type="component" value="Unassembled WGS sequence"/>
</dbReference>
<evidence type="ECO:0000256" key="5">
    <source>
        <dbReference type="ARBA" id="ARBA00022723"/>
    </source>
</evidence>
<dbReference type="GO" id="GO:0120547">
    <property type="term" value="F:heme A synthase activity"/>
    <property type="evidence" value="ECO:0007669"/>
    <property type="project" value="UniProtKB-EC"/>
</dbReference>
<evidence type="ECO:0000256" key="12">
    <source>
        <dbReference type="ARBA" id="ARBA00048044"/>
    </source>
</evidence>
<evidence type="ECO:0000256" key="10">
    <source>
        <dbReference type="ARBA" id="ARBA00023136"/>
    </source>
</evidence>
<dbReference type="UniPathway" id="UPA00269">
    <property type="reaction ID" value="UER00713"/>
</dbReference>
<evidence type="ECO:0000256" key="13">
    <source>
        <dbReference type="HAMAP-Rule" id="MF_01665"/>
    </source>
</evidence>
<comment type="catalytic activity">
    <reaction evidence="12">
        <text>Fe(II)-heme o + 2 A + H2O = Fe(II)-heme a + 2 AH2</text>
        <dbReference type="Rhea" id="RHEA:63388"/>
        <dbReference type="ChEBI" id="CHEBI:13193"/>
        <dbReference type="ChEBI" id="CHEBI:15377"/>
        <dbReference type="ChEBI" id="CHEBI:17499"/>
        <dbReference type="ChEBI" id="CHEBI:60530"/>
        <dbReference type="ChEBI" id="CHEBI:61715"/>
        <dbReference type="EC" id="1.17.99.9"/>
    </reaction>
    <physiologicalReaction direction="left-to-right" evidence="12">
        <dbReference type="Rhea" id="RHEA:63389"/>
    </physiologicalReaction>
</comment>
<feature type="transmembrane region" description="Helical" evidence="13">
    <location>
        <begin position="99"/>
        <end position="117"/>
    </location>
</feature>
<comment type="subunit">
    <text evidence="13">Interacts with CtaB.</text>
</comment>
<dbReference type="GO" id="GO:0006784">
    <property type="term" value="P:heme A biosynthetic process"/>
    <property type="evidence" value="ECO:0007669"/>
    <property type="project" value="UniProtKB-UniRule"/>
</dbReference>
<evidence type="ECO:0000256" key="1">
    <source>
        <dbReference type="ARBA" id="ARBA00001970"/>
    </source>
</evidence>
<comment type="subcellular location">
    <subcellularLocation>
        <location evidence="13">Cell membrane</location>
        <topology evidence="13">Multi-pass membrane protein</topology>
    </subcellularLocation>
    <subcellularLocation>
        <location evidence="2">Membrane</location>
        <topology evidence="2">Multi-pass membrane protein</topology>
    </subcellularLocation>
</comment>
<keyword evidence="9 13" id="KW-0350">Heme biosynthesis</keyword>
<dbReference type="GO" id="GO:0046872">
    <property type="term" value="F:metal ion binding"/>
    <property type="evidence" value="ECO:0007669"/>
    <property type="project" value="UniProtKB-KW"/>
</dbReference>
<feature type="transmembrane region" description="Helical" evidence="13">
    <location>
        <begin position="198"/>
        <end position="220"/>
    </location>
</feature>
<keyword evidence="15" id="KW-1185">Reference proteome</keyword>
<dbReference type="HAMAP" id="MF_01665">
    <property type="entry name" value="HemeA_synth_type2"/>
    <property type="match status" value="1"/>
</dbReference>
<organism evidence="14 15">
    <name type="scientific">Ehrlichia minasensis</name>
    <dbReference type="NCBI Taxonomy" id="1242993"/>
    <lineage>
        <taxon>Bacteria</taxon>
        <taxon>Pseudomonadati</taxon>
        <taxon>Pseudomonadota</taxon>
        <taxon>Alphaproteobacteria</taxon>
        <taxon>Rickettsiales</taxon>
        <taxon>Anaplasmataceae</taxon>
        <taxon>Ehrlichia</taxon>
    </lineage>
</organism>
<reference evidence="14 15" key="1">
    <citation type="submission" date="2018-06" db="EMBL/GenBank/DDBJ databases">
        <title>Complete Genome Sequence of Ehrlichia minasensis Isolated From Cattle.</title>
        <authorList>
            <person name="Aguiar D.M."/>
            <person name="Araujo J.P.A.Jr."/>
            <person name="Nakazato L."/>
            <person name="Bard E."/>
            <person name="Cabezas-Cruz A."/>
        </authorList>
    </citation>
    <scope>NUCLEOTIDE SEQUENCE [LARGE SCALE GENOMIC DNA]</scope>
    <source>
        <strain evidence="14 15">B11</strain>
    </source>
</reference>
<dbReference type="InterPro" id="IPR003780">
    <property type="entry name" value="COX15/CtaA_fam"/>
</dbReference>
<dbReference type="GO" id="GO:0005886">
    <property type="term" value="C:plasma membrane"/>
    <property type="evidence" value="ECO:0007669"/>
    <property type="project" value="UniProtKB-SubCell"/>
</dbReference>
<dbReference type="PANTHER" id="PTHR23289:SF2">
    <property type="entry name" value="CYTOCHROME C OXIDASE ASSEMBLY PROTEIN COX15 HOMOLOG"/>
    <property type="match status" value="1"/>
</dbReference>
<comment type="function">
    <text evidence="13">Catalyzes the conversion of heme O to heme A by two successive hydroxylations of the methyl group at C8. The first hydroxylation forms heme I, the second hydroxylation results in an unstable dihydroxymethyl group, which spontaneously dehydrates, resulting in the formyl group of heme A.</text>
</comment>
<evidence type="ECO:0000256" key="6">
    <source>
        <dbReference type="ARBA" id="ARBA00022989"/>
    </source>
</evidence>
<dbReference type="STRING" id="1242993.ehr_00401"/>
<dbReference type="PANTHER" id="PTHR23289">
    <property type="entry name" value="CYTOCHROME C OXIDASE ASSEMBLY PROTEIN COX15"/>
    <property type="match status" value="1"/>
</dbReference>
<feature type="transmembrane region" description="Helical" evidence="13">
    <location>
        <begin position="159"/>
        <end position="177"/>
    </location>
</feature>
<evidence type="ECO:0000256" key="3">
    <source>
        <dbReference type="ARBA" id="ARBA00022475"/>
    </source>
</evidence>
<evidence type="ECO:0000313" key="15">
    <source>
        <dbReference type="Proteomes" id="UP000293377"/>
    </source>
</evidence>
<gene>
    <name evidence="13" type="primary">ctaA</name>
    <name evidence="14" type="ORF">DRF75_01450</name>
</gene>
<evidence type="ECO:0000313" key="14">
    <source>
        <dbReference type="EMBL" id="RZB12921.1"/>
    </source>
</evidence>
<keyword evidence="5 13" id="KW-0479">Metal-binding</keyword>
<dbReference type="EMBL" id="QOHL01000004">
    <property type="protein sequence ID" value="RZB12921.1"/>
    <property type="molecule type" value="Genomic_DNA"/>
</dbReference>
<keyword evidence="6 13" id="KW-1133">Transmembrane helix</keyword>
<evidence type="ECO:0000256" key="2">
    <source>
        <dbReference type="ARBA" id="ARBA00004141"/>
    </source>
</evidence>
<keyword evidence="3 13" id="KW-1003">Cell membrane</keyword>
<comment type="similarity">
    <text evidence="13">Belongs to the COX15/CtaA family. Type 2 subfamily.</text>
</comment>